<dbReference type="AlphaFoldDB" id="A0A0G4FER7"/>
<dbReference type="InterPro" id="IPR042655">
    <property type="entry name" value="LRC72"/>
</dbReference>
<evidence type="ECO:0000256" key="1">
    <source>
        <dbReference type="SAM" id="MobiDB-lite"/>
    </source>
</evidence>
<dbReference type="EMBL" id="CDMZ01000319">
    <property type="protein sequence ID" value="CEM11689.1"/>
    <property type="molecule type" value="Genomic_DNA"/>
</dbReference>
<feature type="compositionally biased region" description="Basic and acidic residues" evidence="1">
    <location>
        <begin position="655"/>
        <end position="666"/>
    </location>
</feature>
<sequence>MAGLPPGSQSALDPWSCVPIKNFKFATNCKSVSLCGKGATSISTEFANFPNIEALWISDNKLTQLNHLDANFRIKEVYAERNEICTLRGSLAEFKFLNTLVLSHNRLRDVDRLLETLSKMRFLKKLDLRNNPVVEEPDYRLRMIFHLPQVTVLDASAVQTLERIKASETVPLLKGRGKGAGEGTMAARSSAPSASLFSGAPGAPSEGGRGGTSPHKGQGGQAPPAKWMLGRHPKSLLEKLLQNASTRVKREGAAEERRLAAASLSSNSELDRPRDRMTLSETLDAHMTRNSLSLPPGIRIADPPPPPPTIGPDGTKVLAALLSDEERDSRAPVCVDLTTWEKGKVKGLVRSWLEEAKEVKENTPAGKDDSLDWPSFLGSAAAGRPVRPCRDYRRAPQTQGGGGKGAAASSSSQEVAAEYAFMSKCVEKGAVEKLVQKLQQGEGEVGKILDTRKGKGIELLWTLFPEIESEDDGYGDKPKRFKPAWIVQVLHWILEEAAWLYPKDAEVEGQIVDLYELAKRCSVAGKESEAVALAVRALHLEGTRSLKVDTIGKDPEENLNMHGVADVYQQAVYPPHESLRGTVWRPRKEEPPATRETSALSKRELALYAPRAHTVGTQILSQGGVTCLAGIAGGVGVLGRDGAILGPPVEQGDEGAEKEGAEKDGAHATPQRRVTGREAREIASKLSKSLQETAVRKSRARVLKECARQTIGQSRHLFRDV</sequence>
<dbReference type="Gene3D" id="3.80.10.10">
    <property type="entry name" value="Ribonuclease Inhibitor"/>
    <property type="match status" value="1"/>
</dbReference>
<evidence type="ECO:0008006" key="3">
    <source>
        <dbReference type="Google" id="ProtNLM"/>
    </source>
</evidence>
<proteinExistence type="predicted"/>
<feature type="region of interest" description="Disordered" evidence="1">
    <location>
        <begin position="173"/>
        <end position="228"/>
    </location>
</feature>
<feature type="compositionally biased region" description="Basic and acidic residues" evidence="1">
    <location>
        <begin position="248"/>
        <end position="259"/>
    </location>
</feature>
<dbReference type="PANTHER" id="PTHR46759:SF1">
    <property type="entry name" value="LEUCINE-RICH REPEAT-CONTAINING PROTEIN 72"/>
    <property type="match status" value="1"/>
</dbReference>
<dbReference type="PANTHER" id="PTHR46759">
    <property type="entry name" value="LEUCINE-RICH REPEAT-CONTAINING PROTEIN 72"/>
    <property type="match status" value="1"/>
</dbReference>
<dbReference type="SUPFAM" id="SSF52058">
    <property type="entry name" value="L domain-like"/>
    <property type="match status" value="1"/>
</dbReference>
<dbReference type="InterPro" id="IPR032675">
    <property type="entry name" value="LRR_dom_sf"/>
</dbReference>
<dbReference type="Pfam" id="PF14580">
    <property type="entry name" value="LRR_9"/>
    <property type="match status" value="1"/>
</dbReference>
<feature type="region of interest" description="Disordered" evidence="1">
    <location>
        <begin position="646"/>
        <end position="680"/>
    </location>
</feature>
<feature type="region of interest" description="Disordered" evidence="1">
    <location>
        <begin position="248"/>
        <end position="274"/>
    </location>
</feature>
<name>A0A0G4FER7_9ALVE</name>
<feature type="region of interest" description="Disordered" evidence="1">
    <location>
        <begin position="382"/>
        <end position="409"/>
    </location>
</feature>
<evidence type="ECO:0000313" key="2">
    <source>
        <dbReference type="EMBL" id="CEM11689.1"/>
    </source>
</evidence>
<dbReference type="VEuPathDB" id="CryptoDB:Cvel_3256"/>
<accession>A0A0G4FER7</accession>
<protein>
    <recommendedName>
        <fullName evidence="3">U2A'/phosphoprotein 32 family A C-terminal domain-containing protein</fullName>
    </recommendedName>
</protein>
<organism evidence="2">
    <name type="scientific">Chromera velia CCMP2878</name>
    <dbReference type="NCBI Taxonomy" id="1169474"/>
    <lineage>
        <taxon>Eukaryota</taxon>
        <taxon>Sar</taxon>
        <taxon>Alveolata</taxon>
        <taxon>Colpodellida</taxon>
        <taxon>Chromeraceae</taxon>
        <taxon>Chromera</taxon>
    </lineage>
</organism>
<reference evidence="2" key="1">
    <citation type="submission" date="2014-11" db="EMBL/GenBank/DDBJ databases">
        <authorList>
            <person name="Otto D Thomas"/>
            <person name="Naeem Raeece"/>
        </authorList>
    </citation>
    <scope>NUCLEOTIDE SEQUENCE</scope>
</reference>
<gene>
    <name evidence="2" type="ORF">Cvel_3256</name>
</gene>